<feature type="compositionally biased region" description="Basic and acidic residues" evidence="1">
    <location>
        <begin position="263"/>
        <end position="274"/>
    </location>
</feature>
<evidence type="ECO:0000313" key="5">
    <source>
        <dbReference type="EMBL" id="CAB3257620.1"/>
    </source>
</evidence>
<protein>
    <recommendedName>
        <fullName evidence="8">Osiris 10</fullName>
    </recommendedName>
</protein>
<dbReference type="Proteomes" id="UP000494106">
    <property type="component" value="Unassembled WGS sequence"/>
</dbReference>
<feature type="chain" id="PRO_5036272847" description="Osiris 10" evidence="3">
    <location>
        <begin position="22"/>
        <end position="325"/>
    </location>
</feature>
<evidence type="ECO:0000256" key="2">
    <source>
        <dbReference type="SAM" id="Phobius"/>
    </source>
</evidence>
<dbReference type="PANTHER" id="PTHR21879:SF27">
    <property type="entry name" value="OSIRIS 10A"/>
    <property type="match status" value="1"/>
</dbReference>
<feature type="transmembrane region" description="Helical" evidence="2">
    <location>
        <begin position="173"/>
        <end position="198"/>
    </location>
</feature>
<keyword evidence="2" id="KW-0812">Transmembrane</keyword>
<feature type="region of interest" description="Disordered" evidence="1">
    <location>
        <begin position="241"/>
        <end position="284"/>
    </location>
</feature>
<accession>A0A8S0YT78</accession>
<gene>
    <name evidence="4" type="ORF">APLA_LOCUS1355</name>
    <name evidence="5" type="ORF">APLA_LOCUS15940</name>
</gene>
<evidence type="ECO:0000256" key="1">
    <source>
        <dbReference type="SAM" id="MobiDB-lite"/>
    </source>
</evidence>
<keyword evidence="2" id="KW-0472">Membrane</keyword>
<evidence type="ECO:0008006" key="8">
    <source>
        <dbReference type="Google" id="ProtNLM"/>
    </source>
</evidence>
<dbReference type="EMBL" id="CADEBC010000123">
    <property type="protein sequence ID" value="CAB3222925.1"/>
    <property type="molecule type" value="Genomic_DNA"/>
</dbReference>
<keyword evidence="3" id="KW-0732">Signal</keyword>
<dbReference type="PANTHER" id="PTHR21879">
    <property type="entry name" value="FI03362P-RELATED-RELATED"/>
    <property type="match status" value="1"/>
</dbReference>
<sequence>MSAKNNFVLVVLLILVIEVIPIQIELQDGEELKGNNIEQTHLNECLSTRRGNEVGVCFGKELLNKLNTYDETDSFSLATGVSFVRDEKTPRDIGAFLDKDPMDFRSIIEDASHLISKRSLHWDLSAVYPGLVMRIAPTLANGVLEFVMDPRIKDRTYQQPTEVSTGRLLARNLLIPFLLGFKFQLSTLLPLVLGLLLIASKKAFLLAKLALLAITVFSSGFGSQGSFFGGGPSVSSPYTSYEPATYHHDHHDHHSSGYYRRQPPPDHYYREKSSEPTTASPITPGELRDRLERLFVTKKENNNDARDDVSIRNARNFQWTPINTG</sequence>
<feature type="compositionally biased region" description="Basic and acidic residues" evidence="1">
    <location>
        <begin position="245"/>
        <end position="255"/>
    </location>
</feature>
<feature type="transmembrane region" description="Helical" evidence="2">
    <location>
        <begin position="205"/>
        <end position="223"/>
    </location>
</feature>
<proteinExistence type="predicted"/>
<reference evidence="6 7" key="1">
    <citation type="submission" date="2020-04" db="EMBL/GenBank/DDBJ databases">
        <authorList>
            <person name="Wallbank WR R."/>
            <person name="Pardo Diaz C."/>
            <person name="Kozak K."/>
            <person name="Martin S."/>
            <person name="Jiggins C."/>
            <person name="Moest M."/>
            <person name="Warren A I."/>
            <person name="Byers J.R.P. K."/>
            <person name="Montejo-Kovacevich G."/>
            <person name="Yen C E."/>
        </authorList>
    </citation>
    <scope>NUCLEOTIDE SEQUENCE [LARGE SCALE GENOMIC DNA]</scope>
</reference>
<organism evidence="4 6">
    <name type="scientific">Arctia plantaginis</name>
    <name type="common">Wood tiger moth</name>
    <name type="synonym">Phalaena plantaginis</name>
    <dbReference type="NCBI Taxonomy" id="874455"/>
    <lineage>
        <taxon>Eukaryota</taxon>
        <taxon>Metazoa</taxon>
        <taxon>Ecdysozoa</taxon>
        <taxon>Arthropoda</taxon>
        <taxon>Hexapoda</taxon>
        <taxon>Insecta</taxon>
        <taxon>Pterygota</taxon>
        <taxon>Neoptera</taxon>
        <taxon>Endopterygota</taxon>
        <taxon>Lepidoptera</taxon>
        <taxon>Glossata</taxon>
        <taxon>Ditrysia</taxon>
        <taxon>Noctuoidea</taxon>
        <taxon>Erebidae</taxon>
        <taxon>Arctiinae</taxon>
        <taxon>Arctia</taxon>
    </lineage>
</organism>
<dbReference type="GO" id="GO:0016020">
    <property type="term" value="C:membrane"/>
    <property type="evidence" value="ECO:0007669"/>
    <property type="project" value="TreeGrafter"/>
</dbReference>
<comment type="caution">
    <text evidence="4">The sequence shown here is derived from an EMBL/GenBank/DDBJ whole genome shotgun (WGS) entry which is preliminary data.</text>
</comment>
<dbReference type="OrthoDB" id="8197686at2759"/>
<evidence type="ECO:0000313" key="7">
    <source>
        <dbReference type="Proteomes" id="UP000494256"/>
    </source>
</evidence>
<evidence type="ECO:0000256" key="3">
    <source>
        <dbReference type="SAM" id="SignalP"/>
    </source>
</evidence>
<dbReference type="InterPro" id="IPR012464">
    <property type="entry name" value="DUF1676"/>
</dbReference>
<evidence type="ECO:0000313" key="4">
    <source>
        <dbReference type="EMBL" id="CAB3222925.1"/>
    </source>
</evidence>
<keyword evidence="2" id="KW-1133">Transmembrane helix</keyword>
<dbReference type="Proteomes" id="UP000494256">
    <property type="component" value="Unassembled WGS sequence"/>
</dbReference>
<dbReference type="Pfam" id="PF07898">
    <property type="entry name" value="DUF1676"/>
    <property type="match status" value="1"/>
</dbReference>
<keyword evidence="6" id="KW-1185">Reference proteome</keyword>
<dbReference type="AlphaFoldDB" id="A0A8S0YT78"/>
<feature type="signal peptide" evidence="3">
    <location>
        <begin position="1"/>
        <end position="21"/>
    </location>
</feature>
<dbReference type="EMBL" id="CADEBD010000553">
    <property type="protein sequence ID" value="CAB3257620.1"/>
    <property type="molecule type" value="Genomic_DNA"/>
</dbReference>
<evidence type="ECO:0000313" key="6">
    <source>
        <dbReference type="Proteomes" id="UP000494106"/>
    </source>
</evidence>
<name>A0A8S0YT78_ARCPL</name>